<proteinExistence type="predicted"/>
<organism evidence="2 3">
    <name type="scientific">Flavobacterium album</name>
    <dbReference type="NCBI Taxonomy" id="2175091"/>
    <lineage>
        <taxon>Bacteria</taxon>
        <taxon>Pseudomonadati</taxon>
        <taxon>Bacteroidota</taxon>
        <taxon>Flavobacteriia</taxon>
        <taxon>Flavobacteriales</taxon>
        <taxon>Flavobacteriaceae</taxon>
        <taxon>Flavobacterium</taxon>
    </lineage>
</organism>
<dbReference type="AlphaFoldDB" id="A0A2S1QTN8"/>
<evidence type="ECO:0000256" key="1">
    <source>
        <dbReference type="SAM" id="SignalP"/>
    </source>
</evidence>
<evidence type="ECO:0000313" key="2">
    <source>
        <dbReference type="EMBL" id="AWH83753.1"/>
    </source>
</evidence>
<accession>A0A2S1QTN8</accession>
<protein>
    <recommendedName>
        <fullName evidence="4">DUF4412 domain-containing protein</fullName>
    </recommendedName>
</protein>
<keyword evidence="1" id="KW-0732">Signal</keyword>
<name>A0A2S1QTN8_9FLAO</name>
<dbReference type="KEGG" id="falb:HYN59_00870"/>
<feature type="signal peptide" evidence="1">
    <location>
        <begin position="1"/>
        <end position="19"/>
    </location>
</feature>
<reference evidence="2 3" key="1">
    <citation type="submission" date="2018-04" db="EMBL/GenBank/DDBJ databases">
        <title>Genome sequencing of Flavobacterium sp. HYN0059.</title>
        <authorList>
            <person name="Yi H."/>
            <person name="Baek C."/>
        </authorList>
    </citation>
    <scope>NUCLEOTIDE SEQUENCE [LARGE SCALE GENOMIC DNA]</scope>
    <source>
        <strain evidence="2 3">HYN0059</strain>
    </source>
</reference>
<evidence type="ECO:0008006" key="4">
    <source>
        <dbReference type="Google" id="ProtNLM"/>
    </source>
</evidence>
<feature type="chain" id="PRO_5015683783" description="DUF4412 domain-containing protein" evidence="1">
    <location>
        <begin position="20"/>
        <end position="261"/>
    </location>
</feature>
<dbReference type="RefSeq" id="WP_108776469.1">
    <property type="nucleotide sequence ID" value="NZ_CP029186.1"/>
</dbReference>
<dbReference type="EMBL" id="CP029186">
    <property type="protein sequence ID" value="AWH83753.1"/>
    <property type="molecule type" value="Genomic_DNA"/>
</dbReference>
<gene>
    <name evidence="2" type="ORF">HYN59_00870</name>
</gene>
<dbReference type="OrthoDB" id="1376102at2"/>
<dbReference type="Proteomes" id="UP000244929">
    <property type="component" value="Chromosome"/>
</dbReference>
<evidence type="ECO:0000313" key="3">
    <source>
        <dbReference type="Proteomes" id="UP000244929"/>
    </source>
</evidence>
<keyword evidence="3" id="KW-1185">Reference proteome</keyword>
<sequence>MKKITTLVVALLFTMGIQAQEVNFKVGYKPNSTYTQTVTQKTQVGITYEGADEPMEQESGNTIITKTTVGKLANNEMPIVMEISMEAGQQGADQMNGAKIYGKAKPGAMPTFDKIEAPGMQDQLKDMIMGMMQKGLSQIFMPERKVKVGESFVQETPMDIPLGPVTMKMKDIATFKLKKVEGRKAFFDVNHVMTMEANIEGQDMKGSGTGSGVMIYDMDQNYPTSNDATVNMDMAFEAQGMQMKIKTKNDTKTSTVITANK</sequence>